<evidence type="ECO:0000256" key="2">
    <source>
        <dbReference type="ARBA" id="ARBA00007069"/>
    </source>
</evidence>
<dbReference type="SUPFAM" id="SSF161098">
    <property type="entry name" value="MetI-like"/>
    <property type="match status" value="1"/>
</dbReference>
<dbReference type="Pfam" id="PF00528">
    <property type="entry name" value="BPD_transp_1"/>
    <property type="match status" value="1"/>
</dbReference>
<feature type="transmembrane region" description="Helical" evidence="8">
    <location>
        <begin position="278"/>
        <end position="298"/>
    </location>
</feature>
<evidence type="ECO:0000259" key="9">
    <source>
        <dbReference type="PROSITE" id="PS50928"/>
    </source>
</evidence>
<evidence type="ECO:0000256" key="7">
    <source>
        <dbReference type="ARBA" id="ARBA00023136"/>
    </source>
</evidence>
<feature type="transmembrane region" description="Helical" evidence="8">
    <location>
        <begin position="36"/>
        <end position="62"/>
    </location>
</feature>
<dbReference type="InterPro" id="IPR005672">
    <property type="entry name" value="Phosphate_PstA"/>
</dbReference>
<evidence type="ECO:0000256" key="3">
    <source>
        <dbReference type="ARBA" id="ARBA00022448"/>
    </source>
</evidence>
<keyword evidence="3" id="KW-0813">Transport</keyword>
<dbReference type="Gene3D" id="1.10.3720.10">
    <property type="entry name" value="MetI-like"/>
    <property type="match status" value="1"/>
</dbReference>
<evidence type="ECO:0000256" key="4">
    <source>
        <dbReference type="ARBA" id="ARBA00022475"/>
    </source>
</evidence>
<accession>A0A401ZC74</accession>
<comment type="subcellular location">
    <subcellularLocation>
        <location evidence="1 8">Cell membrane</location>
        <topology evidence="1 8">Multi-pass membrane protein</topology>
    </subcellularLocation>
</comment>
<organism evidence="10 11">
    <name type="scientific">Dictyobacter aurantiacus</name>
    <dbReference type="NCBI Taxonomy" id="1936993"/>
    <lineage>
        <taxon>Bacteria</taxon>
        <taxon>Bacillati</taxon>
        <taxon>Chloroflexota</taxon>
        <taxon>Ktedonobacteria</taxon>
        <taxon>Ktedonobacterales</taxon>
        <taxon>Dictyobacteraceae</taxon>
        <taxon>Dictyobacter</taxon>
    </lineage>
</organism>
<keyword evidence="11" id="KW-1185">Reference proteome</keyword>
<feature type="transmembrane region" description="Helical" evidence="8">
    <location>
        <begin position="124"/>
        <end position="146"/>
    </location>
</feature>
<gene>
    <name evidence="10" type="ORF">KDAU_18190</name>
</gene>
<evidence type="ECO:0000313" key="11">
    <source>
        <dbReference type="Proteomes" id="UP000287224"/>
    </source>
</evidence>
<dbReference type="RefSeq" id="WP_126595639.1">
    <property type="nucleotide sequence ID" value="NZ_BIFQ01000001.1"/>
</dbReference>
<evidence type="ECO:0000313" key="10">
    <source>
        <dbReference type="EMBL" id="GCE04490.1"/>
    </source>
</evidence>
<dbReference type="PANTHER" id="PTHR43470">
    <property type="entry name" value="PHOSPHATE TRANSPORT SYSTEM PERMEASE PROTEIN PSTA-RELATED"/>
    <property type="match status" value="1"/>
</dbReference>
<dbReference type="InterPro" id="IPR035906">
    <property type="entry name" value="MetI-like_sf"/>
</dbReference>
<dbReference type="OrthoDB" id="9785113at2"/>
<evidence type="ECO:0000256" key="5">
    <source>
        <dbReference type="ARBA" id="ARBA00022692"/>
    </source>
</evidence>
<dbReference type="Proteomes" id="UP000287224">
    <property type="component" value="Unassembled WGS sequence"/>
</dbReference>
<evidence type="ECO:0000256" key="1">
    <source>
        <dbReference type="ARBA" id="ARBA00004651"/>
    </source>
</evidence>
<dbReference type="GO" id="GO:0005315">
    <property type="term" value="F:phosphate transmembrane transporter activity"/>
    <property type="evidence" value="ECO:0007669"/>
    <property type="project" value="InterPro"/>
</dbReference>
<dbReference type="InterPro" id="IPR000515">
    <property type="entry name" value="MetI-like"/>
</dbReference>
<comment type="caution">
    <text evidence="8">Lacks conserved residue(s) required for the propagation of feature annotation.</text>
</comment>
<evidence type="ECO:0000256" key="6">
    <source>
        <dbReference type="ARBA" id="ARBA00022989"/>
    </source>
</evidence>
<proteinExistence type="inferred from homology"/>
<keyword evidence="4 8" id="KW-1003">Cell membrane</keyword>
<dbReference type="PROSITE" id="PS50928">
    <property type="entry name" value="ABC_TM1"/>
    <property type="match status" value="1"/>
</dbReference>
<protein>
    <recommendedName>
        <fullName evidence="8">Phosphate transport system permease protein PstA</fullName>
    </recommendedName>
</protein>
<feature type="transmembrane region" description="Helical" evidence="8">
    <location>
        <begin position="205"/>
        <end position="234"/>
    </location>
</feature>
<dbReference type="GO" id="GO:0005886">
    <property type="term" value="C:plasma membrane"/>
    <property type="evidence" value="ECO:0007669"/>
    <property type="project" value="UniProtKB-SubCell"/>
</dbReference>
<reference evidence="11" key="1">
    <citation type="submission" date="2018-12" db="EMBL/GenBank/DDBJ databases">
        <title>Tengunoibacter tsumagoiensis gen. nov., sp. nov., Dictyobacter kobayashii sp. nov., D. alpinus sp. nov., and D. joshuensis sp. nov. and description of Dictyobacteraceae fam. nov. within the order Ktedonobacterales isolated from Tengu-no-mugimeshi.</title>
        <authorList>
            <person name="Wang C.M."/>
            <person name="Zheng Y."/>
            <person name="Sakai Y."/>
            <person name="Toyoda A."/>
            <person name="Minakuchi Y."/>
            <person name="Abe K."/>
            <person name="Yokota A."/>
            <person name="Yabe S."/>
        </authorList>
    </citation>
    <scope>NUCLEOTIDE SEQUENCE [LARGE SCALE GENOMIC DNA]</scope>
    <source>
        <strain evidence="11">S-27</strain>
    </source>
</reference>
<dbReference type="EMBL" id="BIFQ01000001">
    <property type="protein sequence ID" value="GCE04490.1"/>
    <property type="molecule type" value="Genomic_DNA"/>
</dbReference>
<keyword evidence="7 8" id="KW-0472">Membrane</keyword>
<dbReference type="CDD" id="cd06261">
    <property type="entry name" value="TM_PBP2"/>
    <property type="match status" value="1"/>
</dbReference>
<keyword evidence="6 8" id="KW-1133">Transmembrane helix</keyword>
<sequence>MSAQQQIAPVAADQQQQQQRVASLQRLARRLHTNNTIASTILALVTALSALLFIAIIVKLLFDGVPYLINPDFYGTDSIGAVGQQVFNTVYLLVFSEIILVPIALSAAIYLVEYARQGRLVTVIHFAAETLAGVPSLVLGLFGYLVFSSVLGFGLSRLSGTLTLLCLNFPVALRLFEDALVSVSREQREGGLALGSTRWHMIRTVVLPSALPGIITGVVLTAGKVIAEAAALIFTMGSSNPSNVYTLNPMISTDNLTIHIWFLKTVGAGTIPENVANAVSAGSSALLIIILLVINLGSRYLGRFIQRRVMAV</sequence>
<dbReference type="AlphaFoldDB" id="A0A401ZC74"/>
<dbReference type="GO" id="GO:0035435">
    <property type="term" value="P:phosphate ion transmembrane transport"/>
    <property type="evidence" value="ECO:0007669"/>
    <property type="project" value="InterPro"/>
</dbReference>
<dbReference type="PANTHER" id="PTHR43470:SF4">
    <property type="entry name" value="ABC TRANSPORTER PERMEASE PROTEIN YQGI-RELATED"/>
    <property type="match status" value="1"/>
</dbReference>
<evidence type="ECO:0000256" key="8">
    <source>
        <dbReference type="RuleBase" id="RU363043"/>
    </source>
</evidence>
<feature type="transmembrane region" description="Helical" evidence="8">
    <location>
        <begin position="90"/>
        <end position="112"/>
    </location>
</feature>
<feature type="domain" description="ABC transmembrane type-1" evidence="9">
    <location>
        <begin position="86"/>
        <end position="297"/>
    </location>
</feature>
<name>A0A401ZC74_9CHLR</name>
<keyword evidence="5 8" id="KW-0812">Transmembrane</keyword>
<comment type="caution">
    <text evidence="10">The sequence shown here is derived from an EMBL/GenBank/DDBJ whole genome shotgun (WGS) entry which is preliminary data.</text>
</comment>
<comment type="similarity">
    <text evidence="2 8">Belongs to the binding-protein-dependent transport system permease family. CysTW subfamily.</text>
</comment>
<dbReference type="NCBIfam" id="TIGR00974">
    <property type="entry name" value="3a0107s02c"/>
    <property type="match status" value="1"/>
</dbReference>